<feature type="compositionally biased region" description="Basic residues" evidence="1">
    <location>
        <begin position="333"/>
        <end position="342"/>
    </location>
</feature>
<comment type="caution">
    <text evidence="2">The sequence shown here is derived from an EMBL/GenBank/DDBJ whole genome shotgun (WGS) entry which is preliminary data.</text>
</comment>
<evidence type="ECO:0000313" key="3">
    <source>
        <dbReference type="Proteomes" id="UP000291343"/>
    </source>
</evidence>
<evidence type="ECO:0000313" key="2">
    <source>
        <dbReference type="EMBL" id="RZF32187.1"/>
    </source>
</evidence>
<feature type="compositionally biased region" description="Acidic residues" evidence="1">
    <location>
        <begin position="205"/>
        <end position="217"/>
    </location>
</feature>
<name>A0A482WFD2_LAOST</name>
<feature type="compositionally biased region" description="Basic and acidic residues" evidence="1">
    <location>
        <begin position="357"/>
        <end position="369"/>
    </location>
</feature>
<protein>
    <submittedName>
        <fullName evidence="2">Uncharacterized protein</fullName>
    </submittedName>
</protein>
<feature type="compositionally biased region" description="Basic and acidic residues" evidence="1">
    <location>
        <begin position="270"/>
        <end position="283"/>
    </location>
</feature>
<sequence>MENTTPGPLKINLTSTPCMKRKSLFAAPDVSPIRNGTNSKRNSATSIVSKIPVKLAARKLSTRIPKLSGQTKTSEPEKPVLRTIDNIDQTDLDDDDNGDFEPTKKEKKNQSNSKKCPSPKKGKQTDLKGADKKPAKSARGKKKADAEDTEVILENIPEETKINSKMQLDGETANKIAETRRVVKKGPNKDQKKPPARNKRKFADSDLEPVVEESNNAEDEKKVVTRNTRKTVGGDFEPVAEVDEEAMDVEDEPKSPVRKKRTFDLGPVAEEPKNVEDPKDSLPKNKNGTFDLGPVADEPKNLEDQNKTPTRNKRKSADFHPEKAEEPIEVEGKRKRPTRNVKKTSSAPAPDVIAETKAIDAEMKEEPKTRKMPRAKKMKADKKEKDCASEPSVEVPEEEKNEDALNVDEKAVERSSPAKKKVVGFNSFNASGGKRQIPLNRIFGNPLITDSKESPTPVKVFRSIKPSENVMGGFISLLPSSSHSGLSTNYNLYFLMSDTQLKVNIMGVERIIENQLTSFVVPKDCRFSIENVGSGTAILSFTKLRSI</sequence>
<dbReference type="EMBL" id="QKKF02037473">
    <property type="protein sequence ID" value="RZF32187.1"/>
    <property type="molecule type" value="Genomic_DNA"/>
</dbReference>
<dbReference type="InParanoid" id="A0A482WFD2"/>
<organism evidence="2 3">
    <name type="scientific">Laodelphax striatellus</name>
    <name type="common">Small brown planthopper</name>
    <name type="synonym">Delphax striatella</name>
    <dbReference type="NCBI Taxonomy" id="195883"/>
    <lineage>
        <taxon>Eukaryota</taxon>
        <taxon>Metazoa</taxon>
        <taxon>Ecdysozoa</taxon>
        <taxon>Arthropoda</taxon>
        <taxon>Hexapoda</taxon>
        <taxon>Insecta</taxon>
        <taxon>Pterygota</taxon>
        <taxon>Neoptera</taxon>
        <taxon>Paraneoptera</taxon>
        <taxon>Hemiptera</taxon>
        <taxon>Auchenorrhyncha</taxon>
        <taxon>Fulgoroidea</taxon>
        <taxon>Delphacidae</taxon>
        <taxon>Criomorphinae</taxon>
        <taxon>Laodelphax</taxon>
    </lineage>
</organism>
<dbReference type="Proteomes" id="UP000291343">
    <property type="component" value="Unassembled WGS sequence"/>
</dbReference>
<proteinExistence type="predicted"/>
<dbReference type="AlphaFoldDB" id="A0A482WFD2"/>
<gene>
    <name evidence="2" type="ORF">LSTR_LSTR004050</name>
</gene>
<feature type="compositionally biased region" description="Basic and acidic residues" evidence="1">
    <location>
        <begin position="177"/>
        <end position="193"/>
    </location>
</feature>
<keyword evidence="3" id="KW-1185">Reference proteome</keyword>
<feature type="compositionally biased region" description="Basic and acidic residues" evidence="1">
    <location>
        <begin position="297"/>
        <end position="306"/>
    </location>
</feature>
<accession>A0A482WFD2</accession>
<reference evidence="2 3" key="1">
    <citation type="journal article" date="2017" name="Gigascience">
        <title>Genome sequence of the small brown planthopper, Laodelphax striatellus.</title>
        <authorList>
            <person name="Zhu J."/>
            <person name="Jiang F."/>
            <person name="Wang X."/>
            <person name="Yang P."/>
            <person name="Bao Y."/>
            <person name="Zhao W."/>
            <person name="Wang W."/>
            <person name="Lu H."/>
            <person name="Wang Q."/>
            <person name="Cui N."/>
            <person name="Li J."/>
            <person name="Chen X."/>
            <person name="Luo L."/>
            <person name="Yu J."/>
            <person name="Kang L."/>
            <person name="Cui F."/>
        </authorList>
    </citation>
    <scope>NUCLEOTIDE SEQUENCE [LARGE SCALE GENOMIC DNA]</scope>
    <source>
        <strain evidence="2">Lst14</strain>
    </source>
</reference>
<feature type="compositionally biased region" description="Basic residues" evidence="1">
    <location>
        <begin position="370"/>
        <end position="380"/>
    </location>
</feature>
<feature type="compositionally biased region" description="Basic and acidic residues" evidence="1">
    <location>
        <begin position="123"/>
        <end position="134"/>
    </location>
</feature>
<feature type="compositionally biased region" description="Acidic residues" evidence="1">
    <location>
        <begin position="88"/>
        <end position="99"/>
    </location>
</feature>
<feature type="region of interest" description="Disordered" evidence="1">
    <location>
        <begin position="29"/>
        <end position="415"/>
    </location>
</feature>
<feature type="compositionally biased region" description="Acidic residues" evidence="1">
    <location>
        <begin position="238"/>
        <end position="251"/>
    </location>
</feature>
<evidence type="ECO:0000256" key="1">
    <source>
        <dbReference type="SAM" id="MobiDB-lite"/>
    </source>
</evidence>
<feature type="compositionally biased region" description="Polar residues" evidence="1">
    <location>
        <begin position="34"/>
        <end position="48"/>
    </location>
</feature>
<feature type="compositionally biased region" description="Basic and acidic residues" evidence="1">
    <location>
        <begin position="315"/>
        <end position="332"/>
    </location>
</feature>